<dbReference type="AlphaFoldDB" id="A0A072TGI5"/>
<reference evidence="1 3" key="1">
    <citation type="journal article" date="2011" name="Nature">
        <title>The Medicago genome provides insight into the evolution of rhizobial symbioses.</title>
        <authorList>
            <person name="Young N.D."/>
            <person name="Debelle F."/>
            <person name="Oldroyd G.E."/>
            <person name="Geurts R."/>
            <person name="Cannon S.B."/>
            <person name="Udvardi M.K."/>
            <person name="Benedito V.A."/>
            <person name="Mayer K.F."/>
            <person name="Gouzy J."/>
            <person name="Schoof H."/>
            <person name="Van de Peer Y."/>
            <person name="Proost S."/>
            <person name="Cook D.R."/>
            <person name="Meyers B.C."/>
            <person name="Spannagl M."/>
            <person name="Cheung F."/>
            <person name="De Mita S."/>
            <person name="Krishnakumar V."/>
            <person name="Gundlach H."/>
            <person name="Zhou S."/>
            <person name="Mudge J."/>
            <person name="Bharti A.K."/>
            <person name="Murray J.D."/>
            <person name="Naoumkina M.A."/>
            <person name="Rosen B."/>
            <person name="Silverstein K.A."/>
            <person name="Tang H."/>
            <person name="Rombauts S."/>
            <person name="Zhao P.X."/>
            <person name="Zhou P."/>
            <person name="Barbe V."/>
            <person name="Bardou P."/>
            <person name="Bechner M."/>
            <person name="Bellec A."/>
            <person name="Berger A."/>
            <person name="Berges H."/>
            <person name="Bidwell S."/>
            <person name="Bisseling T."/>
            <person name="Choisne N."/>
            <person name="Couloux A."/>
            <person name="Denny R."/>
            <person name="Deshpande S."/>
            <person name="Dai X."/>
            <person name="Doyle J.J."/>
            <person name="Dudez A.M."/>
            <person name="Farmer A.D."/>
            <person name="Fouteau S."/>
            <person name="Franken C."/>
            <person name="Gibelin C."/>
            <person name="Gish J."/>
            <person name="Goldstein S."/>
            <person name="Gonzalez A.J."/>
            <person name="Green P.J."/>
            <person name="Hallab A."/>
            <person name="Hartog M."/>
            <person name="Hua A."/>
            <person name="Humphray S.J."/>
            <person name="Jeong D.H."/>
            <person name="Jing Y."/>
            <person name="Jocker A."/>
            <person name="Kenton S.M."/>
            <person name="Kim D.J."/>
            <person name="Klee K."/>
            <person name="Lai H."/>
            <person name="Lang C."/>
            <person name="Lin S."/>
            <person name="Macmil S.L."/>
            <person name="Magdelenat G."/>
            <person name="Matthews L."/>
            <person name="McCorrison J."/>
            <person name="Monaghan E.L."/>
            <person name="Mun J.H."/>
            <person name="Najar F.Z."/>
            <person name="Nicholson C."/>
            <person name="Noirot C."/>
            <person name="O'Bleness M."/>
            <person name="Paule C.R."/>
            <person name="Poulain J."/>
            <person name="Prion F."/>
            <person name="Qin B."/>
            <person name="Qu C."/>
            <person name="Retzel E.F."/>
            <person name="Riddle C."/>
            <person name="Sallet E."/>
            <person name="Samain S."/>
            <person name="Samson N."/>
            <person name="Sanders I."/>
            <person name="Saurat O."/>
            <person name="Scarpelli C."/>
            <person name="Schiex T."/>
            <person name="Segurens B."/>
            <person name="Severin A.J."/>
            <person name="Sherrier D.J."/>
            <person name="Shi R."/>
            <person name="Sims S."/>
            <person name="Singer S.R."/>
            <person name="Sinharoy S."/>
            <person name="Sterck L."/>
            <person name="Viollet A."/>
            <person name="Wang B.B."/>
            <person name="Wang K."/>
            <person name="Wang M."/>
            <person name="Wang X."/>
            <person name="Warfsmann J."/>
            <person name="Weissenbach J."/>
            <person name="White D.D."/>
            <person name="White J.D."/>
            <person name="Wiley G.B."/>
            <person name="Wincker P."/>
            <person name="Xing Y."/>
            <person name="Yang L."/>
            <person name="Yao Z."/>
            <person name="Ying F."/>
            <person name="Zhai J."/>
            <person name="Zhou L."/>
            <person name="Zuber A."/>
            <person name="Denarie J."/>
            <person name="Dixon R.A."/>
            <person name="May G.D."/>
            <person name="Schwartz D.C."/>
            <person name="Rogers J."/>
            <person name="Quetier F."/>
            <person name="Town C.D."/>
            <person name="Roe B.A."/>
        </authorList>
    </citation>
    <scope>NUCLEOTIDE SEQUENCE [LARGE SCALE GENOMIC DNA]</scope>
    <source>
        <strain evidence="1">A17</strain>
        <strain evidence="2 3">cv. Jemalong A17</strain>
    </source>
</reference>
<protein>
    <submittedName>
        <fullName evidence="1 2">Uncharacterized protein</fullName>
    </submittedName>
</protein>
<name>A0A072TGI5_MEDTR</name>
<dbReference type="EnsemblPlants" id="KEH16472">
    <property type="protein sequence ID" value="KEH16472"/>
    <property type="gene ID" value="MTR_0173s0010"/>
</dbReference>
<sequence length="73" mass="8864">MRYFKVTFLPKFRLKRRKFPALKIRIKWVRIEKAGQNLGYDRGSCPELVPHAYKRSKLHNRIVESMMKDIKML</sequence>
<evidence type="ECO:0000313" key="2">
    <source>
        <dbReference type="EnsemblPlants" id="KEH16472"/>
    </source>
</evidence>
<dbReference type="EMBL" id="KL402898">
    <property type="protein sequence ID" value="KEH16472.1"/>
    <property type="molecule type" value="Genomic_DNA"/>
</dbReference>
<organism evidence="1 3">
    <name type="scientific">Medicago truncatula</name>
    <name type="common">Barrel medic</name>
    <name type="synonym">Medicago tribuloides</name>
    <dbReference type="NCBI Taxonomy" id="3880"/>
    <lineage>
        <taxon>Eukaryota</taxon>
        <taxon>Viridiplantae</taxon>
        <taxon>Streptophyta</taxon>
        <taxon>Embryophyta</taxon>
        <taxon>Tracheophyta</taxon>
        <taxon>Spermatophyta</taxon>
        <taxon>Magnoliopsida</taxon>
        <taxon>eudicotyledons</taxon>
        <taxon>Gunneridae</taxon>
        <taxon>Pentapetalae</taxon>
        <taxon>rosids</taxon>
        <taxon>fabids</taxon>
        <taxon>Fabales</taxon>
        <taxon>Fabaceae</taxon>
        <taxon>Papilionoideae</taxon>
        <taxon>50 kb inversion clade</taxon>
        <taxon>NPAAA clade</taxon>
        <taxon>Hologalegina</taxon>
        <taxon>IRL clade</taxon>
        <taxon>Trifolieae</taxon>
        <taxon>Medicago</taxon>
    </lineage>
</organism>
<evidence type="ECO:0000313" key="1">
    <source>
        <dbReference type="EMBL" id="KEH16472.1"/>
    </source>
</evidence>
<proteinExistence type="predicted"/>
<dbReference type="HOGENOM" id="CLU_2708618_0_0_1"/>
<gene>
    <name evidence="1" type="ORF">MTR_0173s0010</name>
</gene>
<dbReference type="Proteomes" id="UP000002051">
    <property type="component" value="Unassembled WGS sequence"/>
</dbReference>
<keyword evidence="3" id="KW-1185">Reference proteome</keyword>
<reference evidence="2" key="3">
    <citation type="submission" date="2015-06" db="UniProtKB">
        <authorList>
            <consortium name="EnsemblPlants"/>
        </authorList>
    </citation>
    <scope>IDENTIFICATION</scope>
    <source>
        <strain evidence="2">cv. Jemalong A17</strain>
    </source>
</reference>
<reference evidence="1 3" key="2">
    <citation type="journal article" date="2014" name="BMC Genomics">
        <title>An improved genome release (version Mt4.0) for the model legume Medicago truncatula.</title>
        <authorList>
            <person name="Tang H."/>
            <person name="Krishnakumar V."/>
            <person name="Bidwell S."/>
            <person name="Rosen B."/>
            <person name="Chan A."/>
            <person name="Zhou S."/>
            <person name="Gentzbittel L."/>
            <person name="Childs K.L."/>
            <person name="Yandell M."/>
            <person name="Gundlach H."/>
            <person name="Mayer K.F."/>
            <person name="Schwartz D.C."/>
            <person name="Town C.D."/>
        </authorList>
    </citation>
    <scope>GENOME REANNOTATION</scope>
    <source>
        <strain evidence="1">A17</strain>
        <strain evidence="2 3">cv. Jemalong A17</strain>
    </source>
</reference>
<accession>A0A072TGI5</accession>
<evidence type="ECO:0000313" key="3">
    <source>
        <dbReference type="Proteomes" id="UP000002051"/>
    </source>
</evidence>